<organism evidence="3 4">
    <name type="scientific">Rhodovulum imhoffii</name>
    <dbReference type="NCBI Taxonomy" id="365340"/>
    <lineage>
        <taxon>Bacteria</taxon>
        <taxon>Pseudomonadati</taxon>
        <taxon>Pseudomonadota</taxon>
        <taxon>Alphaproteobacteria</taxon>
        <taxon>Rhodobacterales</taxon>
        <taxon>Paracoccaceae</taxon>
        <taxon>Rhodovulum</taxon>
    </lineage>
</organism>
<dbReference type="Gene3D" id="3.90.1580.10">
    <property type="entry name" value="paralog of FGE (formylglycine-generating enzyme)"/>
    <property type="match status" value="1"/>
</dbReference>
<reference evidence="3 4" key="1">
    <citation type="submission" date="2018-04" db="EMBL/GenBank/DDBJ databases">
        <title>Genomic Encyclopedia of Archaeal and Bacterial Type Strains, Phase II (KMG-II): from individual species to whole genera.</title>
        <authorList>
            <person name="Goeker M."/>
        </authorList>
    </citation>
    <scope>NUCLEOTIDE SEQUENCE [LARGE SCALE GENOMIC DNA]</scope>
    <source>
        <strain evidence="3 4">DSM 18064</strain>
    </source>
</reference>
<gene>
    <name evidence="3" type="ORF">C8N32_11114</name>
</gene>
<keyword evidence="1" id="KW-1133">Transmembrane helix</keyword>
<proteinExistence type="predicted"/>
<dbReference type="RefSeq" id="WP_107892828.1">
    <property type="nucleotide sequence ID" value="NZ_NHSI01000013.1"/>
</dbReference>
<keyword evidence="4" id="KW-1185">Reference proteome</keyword>
<dbReference type="EMBL" id="QAAA01000011">
    <property type="protein sequence ID" value="PTN01616.1"/>
    <property type="molecule type" value="Genomic_DNA"/>
</dbReference>
<dbReference type="InterPro" id="IPR005532">
    <property type="entry name" value="SUMF_dom"/>
</dbReference>
<dbReference type="Proteomes" id="UP000243859">
    <property type="component" value="Unassembled WGS sequence"/>
</dbReference>
<dbReference type="PANTHER" id="PTHR23150:SF19">
    <property type="entry name" value="FORMYLGLYCINE-GENERATING ENZYME"/>
    <property type="match status" value="1"/>
</dbReference>
<dbReference type="GO" id="GO:0120147">
    <property type="term" value="F:formylglycine-generating oxidase activity"/>
    <property type="evidence" value="ECO:0007669"/>
    <property type="project" value="TreeGrafter"/>
</dbReference>
<dbReference type="OrthoDB" id="9768004at2"/>
<feature type="domain" description="Sulfatase-modifying factor enzyme-like" evidence="2">
    <location>
        <begin position="60"/>
        <end position="243"/>
    </location>
</feature>
<dbReference type="AlphaFoldDB" id="A0A2T5BQU3"/>
<keyword evidence="1" id="KW-0472">Membrane</keyword>
<dbReference type="InterPro" id="IPR051043">
    <property type="entry name" value="Sulfatase_Mod_Factor_Kinase"/>
</dbReference>
<dbReference type="SUPFAM" id="SSF56436">
    <property type="entry name" value="C-type lectin-like"/>
    <property type="match status" value="1"/>
</dbReference>
<dbReference type="Pfam" id="PF03781">
    <property type="entry name" value="FGE-sulfatase"/>
    <property type="match status" value="1"/>
</dbReference>
<name>A0A2T5BQU3_9RHOB</name>
<dbReference type="InterPro" id="IPR016187">
    <property type="entry name" value="CTDL_fold"/>
</dbReference>
<evidence type="ECO:0000256" key="1">
    <source>
        <dbReference type="SAM" id="Phobius"/>
    </source>
</evidence>
<evidence type="ECO:0000259" key="2">
    <source>
        <dbReference type="Pfam" id="PF03781"/>
    </source>
</evidence>
<protein>
    <submittedName>
        <fullName evidence="3">Formylglycine-generating enzyme required for sulfatase activity</fullName>
    </submittedName>
</protein>
<comment type="caution">
    <text evidence="3">The sequence shown here is derived from an EMBL/GenBank/DDBJ whole genome shotgun (WGS) entry which is preliminary data.</text>
</comment>
<dbReference type="InterPro" id="IPR042095">
    <property type="entry name" value="SUMF_sf"/>
</dbReference>
<accession>A0A2T5BQU3</accession>
<feature type="transmembrane region" description="Helical" evidence="1">
    <location>
        <begin position="13"/>
        <end position="33"/>
    </location>
</feature>
<evidence type="ECO:0000313" key="4">
    <source>
        <dbReference type="Proteomes" id="UP000243859"/>
    </source>
</evidence>
<sequence>MAAADSPKSVSRVFLRLAVSGLLVAGVVGGVLIQRAPVSTFMPVMAARPVIFPDGTAIFVQRHEVTIAEWNNCHAQGACALELRAASGRNPATTPATGLSYLDAQEYVSWISSVTGHAFRLPTVPEWEFMAASVLPEVPDPLFTDPSLTWASAYLVEGVAPRALRPQGSFSISSHGIADLDGSVWEWTQDCYAGATESVDPAYCPAFFVGGEHQAVMSFLVRDPARGGCAVGTPPAHLGMRLVTDAAI</sequence>
<dbReference type="PANTHER" id="PTHR23150">
    <property type="entry name" value="SULFATASE MODIFYING FACTOR 1, 2"/>
    <property type="match status" value="1"/>
</dbReference>
<evidence type="ECO:0000313" key="3">
    <source>
        <dbReference type="EMBL" id="PTN01616.1"/>
    </source>
</evidence>
<keyword evidence="1" id="KW-0812">Transmembrane</keyword>